<name>A0ABZ3E9D7_9STAP</name>
<organism evidence="2 3">
    <name type="scientific">Staphylococcus hsinchuensis</name>
    <dbReference type="NCBI Taxonomy" id="3051183"/>
    <lineage>
        <taxon>Bacteria</taxon>
        <taxon>Bacillati</taxon>
        <taxon>Bacillota</taxon>
        <taxon>Bacilli</taxon>
        <taxon>Bacillales</taxon>
        <taxon>Staphylococcaceae</taxon>
        <taxon>Staphylococcus</taxon>
    </lineage>
</organism>
<dbReference type="Proteomes" id="UP001436297">
    <property type="component" value="Chromosome"/>
</dbReference>
<keyword evidence="1" id="KW-1133">Transmembrane helix</keyword>
<protein>
    <submittedName>
        <fullName evidence="2">Uncharacterized protein</fullName>
    </submittedName>
</protein>
<gene>
    <name evidence="2" type="ORF">QQM35_05500</name>
</gene>
<keyword evidence="3" id="KW-1185">Reference proteome</keyword>
<dbReference type="RefSeq" id="WP_251519230.1">
    <property type="nucleotide sequence ID" value="NZ_CP128355.1"/>
</dbReference>
<keyword evidence="1" id="KW-0472">Membrane</keyword>
<proteinExistence type="predicted"/>
<dbReference type="EMBL" id="CP128355">
    <property type="protein sequence ID" value="XAF69530.1"/>
    <property type="molecule type" value="Genomic_DNA"/>
</dbReference>
<feature type="transmembrane region" description="Helical" evidence="1">
    <location>
        <begin position="36"/>
        <end position="56"/>
    </location>
</feature>
<evidence type="ECO:0000313" key="2">
    <source>
        <dbReference type="EMBL" id="XAF69530.1"/>
    </source>
</evidence>
<evidence type="ECO:0000256" key="1">
    <source>
        <dbReference type="SAM" id="Phobius"/>
    </source>
</evidence>
<evidence type="ECO:0000313" key="3">
    <source>
        <dbReference type="Proteomes" id="UP001436297"/>
    </source>
</evidence>
<reference evidence="2 3" key="1">
    <citation type="journal article" date="2024" name="Pathogens">
        <title>Staphylococcus hsinchuensis sp. nov., Isolated from Soymilk.</title>
        <authorList>
            <person name="Wang Y.T."/>
            <person name="Lin Y.C."/>
            <person name="Hsieh Y.H."/>
            <person name="Lin Y.T."/>
            <person name="Hamada M."/>
            <person name="Chen C.C."/>
            <person name="Liou J.S."/>
            <person name="Lee A.Y."/>
            <person name="Zhang W.L."/>
            <person name="Chen Y.T."/>
            <person name="Huang C.H."/>
        </authorList>
    </citation>
    <scope>NUCLEOTIDE SEQUENCE [LARGE SCALE GENOMIC DNA]</scope>
    <source>
        <strain evidence="2 3">H164</strain>
    </source>
</reference>
<sequence length="66" mass="7214">MMKYDALTHILLLIVGLLLLANGILSFDKTIAMSIVSIIFIIVGLIIVAFGGKLIYDNKFSNSKSK</sequence>
<accession>A0ABZ3E9D7</accession>
<keyword evidence="1" id="KW-0812">Transmembrane</keyword>